<feature type="transmembrane region" description="Helical" evidence="5">
    <location>
        <begin position="110"/>
        <end position="127"/>
    </location>
</feature>
<evidence type="ECO:0000256" key="3">
    <source>
        <dbReference type="ARBA" id="ARBA00022989"/>
    </source>
</evidence>
<evidence type="ECO:0000256" key="4">
    <source>
        <dbReference type="ARBA" id="ARBA00023136"/>
    </source>
</evidence>
<keyword evidence="3 5" id="KW-1133">Transmembrane helix</keyword>
<keyword evidence="4 5" id="KW-0472">Membrane</keyword>
<gene>
    <name evidence="6" type="ORF">I6U51_07610</name>
</gene>
<dbReference type="PANTHER" id="PTHR38452">
    <property type="entry name" value="UPF0756 MEMBRANE PROTEIN YEAL"/>
    <property type="match status" value="1"/>
</dbReference>
<dbReference type="EMBL" id="JAEEGB010000007">
    <property type="protein sequence ID" value="MBI6872578.1"/>
    <property type="molecule type" value="Genomic_DNA"/>
</dbReference>
<keyword evidence="2 5" id="KW-0812">Transmembrane</keyword>
<dbReference type="PANTHER" id="PTHR38452:SF1">
    <property type="entry name" value="UPF0756 MEMBRANE PROTEIN YEAL"/>
    <property type="match status" value="1"/>
</dbReference>
<keyword evidence="1 5" id="KW-1003">Cell membrane</keyword>
<evidence type="ECO:0000313" key="7">
    <source>
        <dbReference type="Proteomes" id="UP000622687"/>
    </source>
</evidence>
<keyword evidence="7" id="KW-1185">Reference proteome</keyword>
<evidence type="ECO:0000256" key="2">
    <source>
        <dbReference type="ARBA" id="ARBA00022692"/>
    </source>
</evidence>
<evidence type="ECO:0000256" key="5">
    <source>
        <dbReference type="HAMAP-Rule" id="MF_01874"/>
    </source>
</evidence>
<dbReference type="AlphaFoldDB" id="A0A934M4G6"/>
<dbReference type="Pfam" id="PF04284">
    <property type="entry name" value="DUF441"/>
    <property type="match status" value="1"/>
</dbReference>
<reference evidence="6" key="1">
    <citation type="submission" date="2020-12" db="EMBL/GenBank/DDBJ databases">
        <title>Clostridium thailandense sp. nov., a novel acetogenic bacterium isolated from peat land soil in Thailand.</title>
        <authorList>
            <person name="Chaikitkaew S."/>
            <person name="Birkeland N.K."/>
        </authorList>
    </citation>
    <scope>NUCLEOTIDE SEQUENCE</scope>
    <source>
        <strain evidence="6">DSM 17425</strain>
    </source>
</reference>
<accession>A0A934M4G6</accession>
<comment type="caution">
    <text evidence="6">The sequence shown here is derived from an EMBL/GenBank/DDBJ whole genome shotgun (WGS) entry which is preliminary data.</text>
</comment>
<proteinExistence type="inferred from homology"/>
<feature type="transmembrane region" description="Helical" evidence="5">
    <location>
        <begin position="77"/>
        <end position="98"/>
    </location>
</feature>
<dbReference type="HAMAP" id="MF_01874">
    <property type="entry name" value="UPF0756"/>
    <property type="match status" value="1"/>
</dbReference>
<dbReference type="Proteomes" id="UP000622687">
    <property type="component" value="Unassembled WGS sequence"/>
</dbReference>
<evidence type="ECO:0000256" key="1">
    <source>
        <dbReference type="ARBA" id="ARBA00022475"/>
    </source>
</evidence>
<comment type="subcellular location">
    <subcellularLocation>
        <location evidence="5">Cell membrane</location>
        <topology evidence="5">Multi-pass membrane protein</topology>
    </subcellularLocation>
</comment>
<sequence>MFYKVVIFFLIIISFVTKNKNLSIAAFVIFVVSLINNQKSIYFIEKYFLDIGMIFLMMWMLVPLIKAENSLTPNIKSLLNLNGLVSFIVGVAVVMLAAQGVSFLKGSVDVLTGVILGSIIGVALLGGVPVGPLIASGIAYEIVRLINAIFKN</sequence>
<dbReference type="InterPro" id="IPR007382">
    <property type="entry name" value="UPF0756_TM"/>
</dbReference>
<feature type="transmembrane region" description="Helical" evidence="5">
    <location>
        <begin position="47"/>
        <end position="65"/>
    </location>
</feature>
<evidence type="ECO:0000313" key="6">
    <source>
        <dbReference type="EMBL" id="MBI6872578.1"/>
    </source>
</evidence>
<dbReference type="GO" id="GO:0005886">
    <property type="term" value="C:plasma membrane"/>
    <property type="evidence" value="ECO:0007669"/>
    <property type="project" value="UniProtKB-SubCell"/>
</dbReference>
<organism evidence="6 7">
    <name type="scientific">Clostridium aciditolerans</name>
    <dbReference type="NCBI Taxonomy" id="339861"/>
    <lineage>
        <taxon>Bacteria</taxon>
        <taxon>Bacillati</taxon>
        <taxon>Bacillota</taxon>
        <taxon>Clostridia</taxon>
        <taxon>Eubacteriales</taxon>
        <taxon>Clostridiaceae</taxon>
        <taxon>Clostridium</taxon>
    </lineage>
</organism>
<feature type="transmembrane region" description="Helical" evidence="5">
    <location>
        <begin position="6"/>
        <end position="35"/>
    </location>
</feature>
<protein>
    <recommendedName>
        <fullName evidence="5">UPF0756 membrane protein I6U51_07610</fullName>
    </recommendedName>
</protein>
<comment type="similarity">
    <text evidence="5">Belongs to the UPF0756 family.</text>
</comment>
<dbReference type="RefSeq" id="WP_211142080.1">
    <property type="nucleotide sequence ID" value="NZ_JAEEGB010000007.1"/>
</dbReference>
<name>A0A934M4G6_9CLOT</name>